<organism evidence="2 3">
    <name type="scientific">Rangifer tarandus platyrhynchus</name>
    <name type="common">Svalbard reindeer</name>
    <dbReference type="NCBI Taxonomy" id="3082113"/>
    <lineage>
        <taxon>Eukaryota</taxon>
        <taxon>Metazoa</taxon>
        <taxon>Chordata</taxon>
        <taxon>Craniata</taxon>
        <taxon>Vertebrata</taxon>
        <taxon>Euteleostomi</taxon>
        <taxon>Mammalia</taxon>
        <taxon>Eutheria</taxon>
        <taxon>Laurasiatheria</taxon>
        <taxon>Artiodactyla</taxon>
        <taxon>Ruminantia</taxon>
        <taxon>Pecora</taxon>
        <taxon>Cervidae</taxon>
        <taxon>Odocoileinae</taxon>
        <taxon>Rangifer</taxon>
    </lineage>
</organism>
<proteinExistence type="predicted"/>
<sequence>MTHLKQGPSGARGLRQVDLLTPHPPPDWQAGTGQAQASPMPSAWQDICLFMEADAERSHTWVQNEIQMVFTRRCQASEAQGLDNTGLCWRRGLACLFLSFQQHLCPGAAGMEVASPHFAAGLP</sequence>
<reference evidence="2" key="1">
    <citation type="submission" date="2023-04" db="EMBL/GenBank/DDBJ databases">
        <authorList>
            <consortium name="ELIXIR-Norway"/>
        </authorList>
    </citation>
    <scope>NUCLEOTIDE SEQUENCE [LARGE SCALE GENOMIC DNA]</scope>
</reference>
<dbReference type="Proteomes" id="UP001176941">
    <property type="component" value="Chromosome 11"/>
</dbReference>
<name>A0ABN8XYB0_RANTA</name>
<accession>A0ABN8XYB0</accession>
<evidence type="ECO:0000256" key="1">
    <source>
        <dbReference type="SAM" id="MobiDB-lite"/>
    </source>
</evidence>
<gene>
    <name evidence="2" type="ORF">MRATA1EN1_LOCUS3304</name>
</gene>
<evidence type="ECO:0000313" key="3">
    <source>
        <dbReference type="Proteomes" id="UP001176941"/>
    </source>
</evidence>
<feature type="region of interest" description="Disordered" evidence="1">
    <location>
        <begin position="1"/>
        <end position="39"/>
    </location>
</feature>
<keyword evidence="3" id="KW-1185">Reference proteome</keyword>
<dbReference type="EMBL" id="OX459947">
    <property type="protein sequence ID" value="CAI9154342.1"/>
    <property type="molecule type" value="Genomic_DNA"/>
</dbReference>
<evidence type="ECO:0000313" key="2">
    <source>
        <dbReference type="EMBL" id="CAI9154342.1"/>
    </source>
</evidence>
<protein>
    <submittedName>
        <fullName evidence="2">Uncharacterized protein</fullName>
    </submittedName>
</protein>